<comment type="similarity">
    <text evidence="1 2">Belongs to the Iojap/RsfS family.</text>
</comment>
<keyword evidence="2" id="KW-0810">Translation regulation</keyword>
<evidence type="ECO:0000256" key="2">
    <source>
        <dbReference type="HAMAP-Rule" id="MF_01477"/>
    </source>
</evidence>
<dbReference type="InterPro" id="IPR043519">
    <property type="entry name" value="NT_sf"/>
</dbReference>
<dbReference type="GO" id="GO:0005737">
    <property type="term" value="C:cytoplasm"/>
    <property type="evidence" value="ECO:0007669"/>
    <property type="project" value="UniProtKB-SubCell"/>
</dbReference>
<dbReference type="GO" id="GO:0090071">
    <property type="term" value="P:negative regulation of ribosome biogenesis"/>
    <property type="evidence" value="ECO:0007669"/>
    <property type="project" value="UniProtKB-UniRule"/>
</dbReference>
<dbReference type="GO" id="GO:0042256">
    <property type="term" value="P:cytosolic ribosome assembly"/>
    <property type="evidence" value="ECO:0007669"/>
    <property type="project" value="UniProtKB-UniRule"/>
</dbReference>
<comment type="subcellular location">
    <subcellularLocation>
        <location evidence="2">Cytoplasm</location>
    </subcellularLocation>
</comment>
<dbReference type="NCBIfam" id="TIGR00090">
    <property type="entry name" value="rsfS_iojap_ybeB"/>
    <property type="match status" value="1"/>
</dbReference>
<evidence type="ECO:0000256" key="1">
    <source>
        <dbReference type="ARBA" id="ARBA00010574"/>
    </source>
</evidence>
<dbReference type="InterPro" id="IPR004394">
    <property type="entry name" value="Iojap/RsfS/C7orf30"/>
</dbReference>
<dbReference type="Proteomes" id="UP000736328">
    <property type="component" value="Unassembled WGS sequence"/>
</dbReference>
<dbReference type="GO" id="GO:0043023">
    <property type="term" value="F:ribosomal large subunit binding"/>
    <property type="evidence" value="ECO:0007669"/>
    <property type="project" value="TreeGrafter"/>
</dbReference>
<gene>
    <name evidence="2 3" type="primary">rsfS</name>
    <name evidence="3" type="ORF">HY768_04365</name>
</gene>
<evidence type="ECO:0000313" key="4">
    <source>
        <dbReference type="Proteomes" id="UP000736328"/>
    </source>
</evidence>
<sequence>MPVQKKTVRPQPKPDQVRELANEISRLALSKKAFDVSVLEIKELSSVADYFVMASGATDIQVRAICHAIEDGLRAKGIKPHHLEGMAGATWVLLDYVDVVVHVMQPRARDYYALEELWADAPKQEMKD</sequence>
<organism evidence="3 4">
    <name type="scientific">candidate division TA06 bacterium</name>
    <dbReference type="NCBI Taxonomy" id="2250710"/>
    <lineage>
        <taxon>Bacteria</taxon>
        <taxon>Bacteria division TA06</taxon>
    </lineage>
</organism>
<dbReference type="PANTHER" id="PTHR21043:SF0">
    <property type="entry name" value="MITOCHONDRIAL ASSEMBLY OF RIBOSOMAL LARGE SUBUNIT PROTEIN 1"/>
    <property type="match status" value="1"/>
</dbReference>
<comment type="subunit">
    <text evidence="2">Interacts with ribosomal protein uL14 (rplN).</text>
</comment>
<keyword evidence="2" id="KW-0678">Repressor</keyword>
<dbReference type="Pfam" id="PF02410">
    <property type="entry name" value="RsfS"/>
    <property type="match status" value="1"/>
</dbReference>
<name>A0A933I915_UNCT6</name>
<reference evidence="3" key="1">
    <citation type="submission" date="2020-07" db="EMBL/GenBank/DDBJ databases">
        <title>Huge and variable diversity of episymbiotic CPR bacteria and DPANN archaea in groundwater ecosystems.</title>
        <authorList>
            <person name="He C.Y."/>
            <person name="Keren R."/>
            <person name="Whittaker M."/>
            <person name="Farag I.F."/>
            <person name="Doudna J."/>
            <person name="Cate J.H.D."/>
            <person name="Banfield J.F."/>
        </authorList>
    </citation>
    <scope>NUCLEOTIDE SEQUENCE</scope>
    <source>
        <strain evidence="3">NC_groundwater_1520_Pr4_B-0.1um_53_5</strain>
    </source>
</reference>
<comment type="function">
    <text evidence="2">Functions as a ribosomal silencing factor. Interacts with ribosomal protein uL14 (rplN), blocking formation of intersubunit bridge B8. Prevents association of the 30S and 50S ribosomal subunits and the formation of functional ribosomes, thus repressing translation.</text>
</comment>
<protein>
    <recommendedName>
        <fullName evidence="2">Ribosomal silencing factor RsfS</fullName>
    </recommendedName>
</protein>
<dbReference type="EMBL" id="JACQXR010000053">
    <property type="protein sequence ID" value="MBI4726451.1"/>
    <property type="molecule type" value="Genomic_DNA"/>
</dbReference>
<dbReference type="AlphaFoldDB" id="A0A933I915"/>
<evidence type="ECO:0000313" key="3">
    <source>
        <dbReference type="EMBL" id="MBI4726451.1"/>
    </source>
</evidence>
<dbReference type="GO" id="GO:0017148">
    <property type="term" value="P:negative regulation of translation"/>
    <property type="evidence" value="ECO:0007669"/>
    <property type="project" value="UniProtKB-UniRule"/>
</dbReference>
<comment type="caution">
    <text evidence="3">The sequence shown here is derived from an EMBL/GenBank/DDBJ whole genome shotgun (WGS) entry which is preliminary data.</text>
</comment>
<dbReference type="Gene3D" id="3.30.460.10">
    <property type="entry name" value="Beta Polymerase, domain 2"/>
    <property type="match status" value="1"/>
</dbReference>
<dbReference type="SUPFAM" id="SSF81301">
    <property type="entry name" value="Nucleotidyltransferase"/>
    <property type="match status" value="1"/>
</dbReference>
<dbReference type="PANTHER" id="PTHR21043">
    <property type="entry name" value="IOJAP SUPERFAMILY ORTHOLOG"/>
    <property type="match status" value="1"/>
</dbReference>
<proteinExistence type="inferred from homology"/>
<accession>A0A933I915</accession>
<dbReference type="HAMAP" id="MF_01477">
    <property type="entry name" value="Iojap_RsfS"/>
    <property type="match status" value="1"/>
</dbReference>
<keyword evidence="2" id="KW-0963">Cytoplasm</keyword>